<sequence length="75" mass="8305">MDVWTVCKWGAELKLGGTNLREEEGSCVRKSQSLAMRKTITASVNQKTIIKVTVYASRLISVGFRGQEKDRVGMG</sequence>
<proteinExistence type="predicted"/>
<evidence type="ECO:0000313" key="1">
    <source>
        <dbReference type="EMBL" id="KAK9501804.1"/>
    </source>
</evidence>
<dbReference type="Proteomes" id="UP001461498">
    <property type="component" value="Unassembled WGS sequence"/>
</dbReference>
<name>A0AAW1CZS8_9HEMI</name>
<dbReference type="AlphaFoldDB" id="A0AAW1CZS8"/>
<accession>A0AAW1CZS8</accession>
<dbReference type="EMBL" id="JAPXFL010000009">
    <property type="protein sequence ID" value="KAK9501804.1"/>
    <property type="molecule type" value="Genomic_DNA"/>
</dbReference>
<comment type="caution">
    <text evidence="1">The sequence shown here is derived from an EMBL/GenBank/DDBJ whole genome shotgun (WGS) entry which is preliminary data.</text>
</comment>
<protein>
    <submittedName>
        <fullName evidence="1">Uncharacterized protein</fullName>
    </submittedName>
</protein>
<reference evidence="1 2" key="1">
    <citation type="submission" date="2022-12" db="EMBL/GenBank/DDBJ databases">
        <title>Chromosome-level genome assembly of true bugs.</title>
        <authorList>
            <person name="Ma L."/>
            <person name="Li H."/>
        </authorList>
    </citation>
    <scope>NUCLEOTIDE SEQUENCE [LARGE SCALE GENOMIC DNA]</scope>
    <source>
        <strain evidence="1">Lab_2022b</strain>
    </source>
</reference>
<organism evidence="1 2">
    <name type="scientific">Rhynocoris fuscipes</name>
    <dbReference type="NCBI Taxonomy" id="488301"/>
    <lineage>
        <taxon>Eukaryota</taxon>
        <taxon>Metazoa</taxon>
        <taxon>Ecdysozoa</taxon>
        <taxon>Arthropoda</taxon>
        <taxon>Hexapoda</taxon>
        <taxon>Insecta</taxon>
        <taxon>Pterygota</taxon>
        <taxon>Neoptera</taxon>
        <taxon>Paraneoptera</taxon>
        <taxon>Hemiptera</taxon>
        <taxon>Heteroptera</taxon>
        <taxon>Panheteroptera</taxon>
        <taxon>Cimicomorpha</taxon>
        <taxon>Reduviidae</taxon>
        <taxon>Harpactorinae</taxon>
        <taxon>Harpactorini</taxon>
        <taxon>Rhynocoris</taxon>
    </lineage>
</organism>
<gene>
    <name evidence="1" type="ORF">O3M35_012471</name>
</gene>
<evidence type="ECO:0000313" key="2">
    <source>
        <dbReference type="Proteomes" id="UP001461498"/>
    </source>
</evidence>
<keyword evidence="2" id="KW-1185">Reference proteome</keyword>